<evidence type="ECO:0000313" key="3">
    <source>
        <dbReference type="Proteomes" id="UP000663629"/>
    </source>
</evidence>
<sequence>MRLLLDTHIVLWAMLDDARLPAGLRETIAQSETLCISAATVWEVAIKSGLGKLAVPADLFIRAASAGAQSLPITWEHAQAGQDLPLHHADPFDRLLIAQAKCEGLTLVSVDRRFREYEVDLIDA</sequence>
<dbReference type="Gene3D" id="3.40.50.1010">
    <property type="entry name" value="5'-nuclease"/>
    <property type="match status" value="1"/>
</dbReference>
<dbReference type="EMBL" id="CP070369">
    <property type="protein sequence ID" value="QRZ14415.1"/>
    <property type="molecule type" value="Genomic_DNA"/>
</dbReference>
<proteinExistence type="predicted"/>
<organism evidence="2 3">
    <name type="scientific">Paracoccus methylovorus</name>
    <dbReference type="NCBI Taxonomy" id="2812658"/>
    <lineage>
        <taxon>Bacteria</taxon>
        <taxon>Pseudomonadati</taxon>
        <taxon>Pseudomonadota</taxon>
        <taxon>Alphaproteobacteria</taxon>
        <taxon>Rhodobacterales</taxon>
        <taxon>Paracoccaceae</taxon>
        <taxon>Paracoccus</taxon>
    </lineage>
</organism>
<evidence type="ECO:0000313" key="2">
    <source>
        <dbReference type="EMBL" id="QRZ14415.1"/>
    </source>
</evidence>
<dbReference type="Proteomes" id="UP000663629">
    <property type="component" value="Plasmid p1"/>
</dbReference>
<dbReference type="RefSeq" id="WP_205295393.1">
    <property type="nucleotide sequence ID" value="NZ_CP070369.1"/>
</dbReference>
<name>A0ABX7JJW4_9RHOB</name>
<protein>
    <submittedName>
        <fullName evidence="2">Type II toxin-antitoxin system VapC family toxin</fullName>
    </submittedName>
</protein>
<reference evidence="2 3" key="1">
    <citation type="submission" date="2021-02" db="EMBL/GenBank/DDBJ databases">
        <title>Paracoccus methylovroum sp.nov., a new methanol and methylamine utilizing methylotrophic denitrifer.</title>
        <authorList>
            <person name="Timsy T."/>
            <person name="Behrendt U."/>
            <person name="Ulrich A."/>
            <person name="Spanner T."/>
            <person name="Foesel B.U."/>
            <person name="Horn M.A."/>
            <person name="Kolb S."/>
        </authorList>
    </citation>
    <scope>NUCLEOTIDE SEQUENCE [LARGE SCALE GENOMIC DNA]</scope>
    <source>
        <strain evidence="2 3">H4-D09</strain>
        <plasmid evidence="2 3">p1</plasmid>
    </source>
</reference>
<dbReference type="CDD" id="cd09872">
    <property type="entry name" value="PIN_Sll0205-like"/>
    <property type="match status" value="1"/>
</dbReference>
<dbReference type="Pfam" id="PF01850">
    <property type="entry name" value="PIN"/>
    <property type="match status" value="1"/>
</dbReference>
<dbReference type="InterPro" id="IPR002716">
    <property type="entry name" value="PIN_dom"/>
</dbReference>
<dbReference type="InterPro" id="IPR041705">
    <property type="entry name" value="PIN_Sll0205"/>
</dbReference>
<geneLocation type="plasmid" evidence="2 3">
    <name>p1</name>
</geneLocation>
<dbReference type="SUPFAM" id="SSF88723">
    <property type="entry name" value="PIN domain-like"/>
    <property type="match status" value="1"/>
</dbReference>
<evidence type="ECO:0000259" key="1">
    <source>
        <dbReference type="Pfam" id="PF01850"/>
    </source>
</evidence>
<dbReference type="InterPro" id="IPR052919">
    <property type="entry name" value="TA_system_RNase"/>
</dbReference>
<gene>
    <name evidence="2" type="ORF">JWJ88_10975</name>
</gene>
<dbReference type="InterPro" id="IPR029060">
    <property type="entry name" value="PIN-like_dom_sf"/>
</dbReference>
<dbReference type="PANTHER" id="PTHR36173:SF2">
    <property type="entry name" value="RIBONUCLEASE VAPC16"/>
    <property type="match status" value="1"/>
</dbReference>
<feature type="domain" description="PIN" evidence="1">
    <location>
        <begin position="4"/>
        <end position="118"/>
    </location>
</feature>
<keyword evidence="2" id="KW-0614">Plasmid</keyword>
<keyword evidence="3" id="KW-1185">Reference proteome</keyword>
<dbReference type="PANTHER" id="PTHR36173">
    <property type="entry name" value="RIBONUCLEASE VAPC16-RELATED"/>
    <property type="match status" value="1"/>
</dbReference>
<accession>A0ABX7JJW4</accession>